<comment type="caution">
    <text evidence="1">The sequence shown here is derived from an EMBL/GenBank/DDBJ whole genome shotgun (WGS) entry which is preliminary data.</text>
</comment>
<proteinExistence type="predicted"/>
<dbReference type="Proteomes" id="UP001620597">
    <property type="component" value="Unassembled WGS sequence"/>
</dbReference>
<gene>
    <name evidence="1" type="ORF">WG929_15175</name>
</gene>
<evidence type="ECO:0000313" key="2">
    <source>
        <dbReference type="Proteomes" id="UP001620597"/>
    </source>
</evidence>
<keyword evidence="1" id="KW-0067">ATP-binding</keyword>
<organism evidence="1 2">
    <name type="scientific">Oceanobacter antarcticus</name>
    <dbReference type="NCBI Taxonomy" id="3133425"/>
    <lineage>
        <taxon>Bacteria</taxon>
        <taxon>Pseudomonadati</taxon>
        <taxon>Pseudomonadota</taxon>
        <taxon>Gammaproteobacteria</taxon>
        <taxon>Oceanospirillales</taxon>
        <taxon>Oceanospirillaceae</taxon>
        <taxon>Oceanobacter</taxon>
    </lineage>
</organism>
<sequence length="60" mass="7089">MSQLEQTLKRYRTLRLNALSRDLVSLISEAEASEWSYLNFAERLASHELEQRHGSRVQRN</sequence>
<name>A0ABW8NLL0_9GAMM</name>
<keyword evidence="1" id="KW-0547">Nucleotide-binding</keyword>
<accession>A0ABW8NLL0</accession>
<keyword evidence="2" id="KW-1185">Reference proteome</keyword>
<evidence type="ECO:0000313" key="1">
    <source>
        <dbReference type="EMBL" id="MFK4753756.1"/>
    </source>
</evidence>
<protein>
    <submittedName>
        <fullName evidence="1">ATP-binding protein</fullName>
    </submittedName>
</protein>
<feature type="non-terminal residue" evidence="1">
    <location>
        <position position="60"/>
    </location>
</feature>
<dbReference type="GO" id="GO:0005524">
    <property type="term" value="F:ATP binding"/>
    <property type="evidence" value="ECO:0007669"/>
    <property type="project" value="UniProtKB-KW"/>
</dbReference>
<reference evidence="1 2" key="1">
    <citation type="submission" date="2024-03" db="EMBL/GenBank/DDBJ databases">
        <title>High-quality draft genome sequence of Oceanobacter sp. wDCs-4.</title>
        <authorList>
            <person name="Dong C."/>
        </authorList>
    </citation>
    <scope>NUCLEOTIDE SEQUENCE [LARGE SCALE GENOMIC DNA]</scope>
    <source>
        <strain evidence="2">wDCs-4</strain>
    </source>
</reference>
<dbReference type="EMBL" id="JBBKTX010000020">
    <property type="protein sequence ID" value="MFK4753756.1"/>
    <property type="molecule type" value="Genomic_DNA"/>
</dbReference>